<evidence type="ECO:0000259" key="2">
    <source>
        <dbReference type="Pfam" id="PF13439"/>
    </source>
</evidence>
<gene>
    <name evidence="3" type="ORF">J3U87_01055</name>
</gene>
<dbReference type="InterPro" id="IPR050194">
    <property type="entry name" value="Glycosyltransferase_grp1"/>
</dbReference>
<dbReference type="InterPro" id="IPR001296">
    <property type="entry name" value="Glyco_trans_1"/>
</dbReference>
<dbReference type="Pfam" id="PF00534">
    <property type="entry name" value="Glycos_transf_1"/>
    <property type="match status" value="1"/>
</dbReference>
<dbReference type="PANTHER" id="PTHR45947:SF15">
    <property type="entry name" value="TEICHURONIC ACID BIOSYNTHESIS GLYCOSYLTRANSFERASE TUAC-RELATED"/>
    <property type="match status" value="1"/>
</dbReference>
<feature type="domain" description="Glycosyl transferase family 1" evidence="1">
    <location>
        <begin position="221"/>
        <end position="381"/>
    </location>
</feature>
<dbReference type="EMBL" id="CP071793">
    <property type="protein sequence ID" value="QTD51030.1"/>
    <property type="molecule type" value="Genomic_DNA"/>
</dbReference>
<dbReference type="GO" id="GO:0016757">
    <property type="term" value="F:glycosyltransferase activity"/>
    <property type="evidence" value="ECO:0007669"/>
    <property type="project" value="InterPro"/>
</dbReference>
<dbReference type="CDD" id="cd03801">
    <property type="entry name" value="GT4_PimA-like"/>
    <property type="match status" value="1"/>
</dbReference>
<keyword evidence="4" id="KW-1185">Reference proteome</keyword>
<dbReference type="InterPro" id="IPR028098">
    <property type="entry name" value="Glyco_trans_4-like_N"/>
</dbReference>
<accession>A0A8A4TNA4</accession>
<organism evidence="3 4">
    <name type="scientific">Sulfidibacter corallicola</name>
    <dbReference type="NCBI Taxonomy" id="2818388"/>
    <lineage>
        <taxon>Bacteria</taxon>
        <taxon>Pseudomonadati</taxon>
        <taxon>Acidobacteriota</taxon>
        <taxon>Holophagae</taxon>
        <taxon>Acanthopleuribacterales</taxon>
        <taxon>Acanthopleuribacteraceae</taxon>
        <taxon>Sulfidibacter</taxon>
    </lineage>
</organism>
<sequence length="406" mass="45114">MAQDQMAYLCSQYPAISHTFINREIEQIEAQGIKVHPFTMNPGQVLAGGTEFEKAQLEITYCLKKQNIFSVLQAQVSQFLRAPIGYLGGLFYAIKLQQGRPRDTLWAIFHFIEAAMLARQMRKRGLKHVHVHFGGSEASIALYACRAFGTTYSFTLHGPDVFYRIAAINLPEKIRNAKFVVCISNFARGQAIRLVGVRDLDKFPIVHCGVDPDRYTPEGKEPDKDVFQIVCTGRLTPTKGQALLVMACKQLKDEGRQFQCKLIGGGDEAADLQRMVNELDLGDRVILTGPLPQDGVLDALKRAHLFVLPSFAEGVPVVLMEAMSMEIPSVSTRVGGIAELIDSGQNSYLIHSGDPDGLADILRQAMDRPEELARIGKAARAFIKEEFDIRTNGTKLAKIFRDRATF</sequence>
<dbReference type="SUPFAM" id="SSF53756">
    <property type="entry name" value="UDP-Glycosyltransferase/glycogen phosphorylase"/>
    <property type="match status" value="1"/>
</dbReference>
<feature type="domain" description="Glycosyltransferase subfamily 4-like N-terminal" evidence="2">
    <location>
        <begin position="109"/>
        <end position="214"/>
    </location>
</feature>
<dbReference type="RefSeq" id="WP_237381166.1">
    <property type="nucleotide sequence ID" value="NZ_CP071793.1"/>
</dbReference>
<dbReference type="KEGG" id="scor:J3U87_01055"/>
<proteinExistence type="predicted"/>
<reference evidence="3" key="1">
    <citation type="submission" date="2021-03" db="EMBL/GenBank/DDBJ databases">
        <title>Acanthopleuribacteraceae sp. M133.</title>
        <authorList>
            <person name="Wang G."/>
        </authorList>
    </citation>
    <scope>NUCLEOTIDE SEQUENCE</scope>
    <source>
        <strain evidence="3">M133</strain>
    </source>
</reference>
<evidence type="ECO:0000313" key="3">
    <source>
        <dbReference type="EMBL" id="QTD51030.1"/>
    </source>
</evidence>
<dbReference type="Gene3D" id="3.40.50.2000">
    <property type="entry name" value="Glycogen Phosphorylase B"/>
    <property type="match status" value="2"/>
</dbReference>
<dbReference type="Pfam" id="PF13439">
    <property type="entry name" value="Glyco_transf_4"/>
    <property type="match status" value="1"/>
</dbReference>
<dbReference type="PANTHER" id="PTHR45947">
    <property type="entry name" value="SULFOQUINOVOSYL TRANSFERASE SQD2"/>
    <property type="match status" value="1"/>
</dbReference>
<name>A0A8A4TNA4_SULCO</name>
<dbReference type="AlphaFoldDB" id="A0A8A4TNA4"/>
<protein>
    <submittedName>
        <fullName evidence="3">Glycosyltransferase family 4 protein</fullName>
    </submittedName>
</protein>
<evidence type="ECO:0000313" key="4">
    <source>
        <dbReference type="Proteomes" id="UP000663929"/>
    </source>
</evidence>
<dbReference type="Proteomes" id="UP000663929">
    <property type="component" value="Chromosome"/>
</dbReference>
<evidence type="ECO:0000259" key="1">
    <source>
        <dbReference type="Pfam" id="PF00534"/>
    </source>
</evidence>